<evidence type="ECO:0000313" key="2">
    <source>
        <dbReference type="EMBL" id="UUV20553.1"/>
    </source>
</evidence>
<keyword evidence="3" id="KW-1185">Reference proteome</keyword>
<organism evidence="2 3">
    <name type="scientific">Paenimyroides aestuarii</name>
    <dbReference type="NCBI Taxonomy" id="2968490"/>
    <lineage>
        <taxon>Bacteria</taxon>
        <taxon>Pseudomonadati</taxon>
        <taxon>Bacteroidota</taxon>
        <taxon>Flavobacteriia</taxon>
        <taxon>Flavobacteriales</taxon>
        <taxon>Flavobacteriaceae</taxon>
        <taxon>Paenimyroides</taxon>
    </lineage>
</organism>
<evidence type="ECO:0000313" key="3">
    <source>
        <dbReference type="Proteomes" id="UP001317001"/>
    </source>
</evidence>
<protein>
    <submittedName>
        <fullName evidence="2">Uncharacterized protein</fullName>
    </submittedName>
</protein>
<dbReference type="RefSeq" id="WP_257498455.1">
    <property type="nucleotide sequence ID" value="NZ_CP102382.1"/>
</dbReference>
<feature type="chain" id="PRO_5045543362" evidence="1">
    <location>
        <begin position="19"/>
        <end position="153"/>
    </location>
</feature>
<dbReference type="EMBL" id="CP102382">
    <property type="protein sequence ID" value="UUV20553.1"/>
    <property type="molecule type" value="Genomic_DNA"/>
</dbReference>
<feature type="signal peptide" evidence="1">
    <location>
        <begin position="1"/>
        <end position="18"/>
    </location>
</feature>
<proteinExistence type="predicted"/>
<accession>A0ABY5NPV7</accession>
<gene>
    <name evidence="2" type="ORF">NPX36_09315</name>
</gene>
<evidence type="ECO:0000256" key="1">
    <source>
        <dbReference type="SAM" id="SignalP"/>
    </source>
</evidence>
<dbReference type="Proteomes" id="UP001317001">
    <property type="component" value="Chromosome"/>
</dbReference>
<sequence length="153" mass="17488">MKKIVCSIIGLMGFFASAQESYAKLEETEKQLPNNYAVTYEFIGSSTGLIKVSGSSSLNDLKEIEQLAENHGIKISFVNQKFNRNRLEYIELMYLSNGKWETLTFGTDDLKLLPFGISFFQDKRQGKESKRFSIKNNKNSRAAFSENIDYEII</sequence>
<reference evidence="2 3" key="1">
    <citation type="submission" date="2022-08" db="EMBL/GenBank/DDBJ databases">
        <title>Myroides zhujiangensis sp. nov., a novel bacterium isolated from sediment in the Pearl River Estuary.</title>
        <authorList>
            <person name="Cui L."/>
        </authorList>
    </citation>
    <scope>NUCLEOTIDE SEQUENCE [LARGE SCALE GENOMIC DNA]</scope>
    <source>
        <strain evidence="2 3">SCSIO 72103</strain>
    </source>
</reference>
<name>A0ABY5NPV7_9FLAO</name>
<keyword evidence="1" id="KW-0732">Signal</keyword>